<evidence type="ECO:0008006" key="4">
    <source>
        <dbReference type="Google" id="ProtNLM"/>
    </source>
</evidence>
<proteinExistence type="predicted"/>
<dbReference type="Proteomes" id="UP000238390">
    <property type="component" value="Chromosome"/>
</dbReference>
<name>A0A2R3IUN6_9PSED</name>
<organism evidence="2 3">
    <name type="scientific">Pseudomonas paraeruginosa</name>
    <dbReference type="NCBI Taxonomy" id="2994495"/>
    <lineage>
        <taxon>Bacteria</taxon>
        <taxon>Pseudomonadati</taxon>
        <taxon>Pseudomonadota</taxon>
        <taxon>Gammaproteobacteria</taxon>
        <taxon>Pseudomonadales</taxon>
        <taxon>Pseudomonadaceae</taxon>
        <taxon>Pseudomonas</taxon>
    </lineage>
</organism>
<feature type="region of interest" description="Disordered" evidence="1">
    <location>
        <begin position="1"/>
        <end position="58"/>
    </location>
</feature>
<evidence type="ECO:0000256" key="1">
    <source>
        <dbReference type="SAM" id="MobiDB-lite"/>
    </source>
</evidence>
<dbReference type="EMBL" id="CP027169">
    <property type="protein sequence ID" value="AVK05337.1"/>
    <property type="molecule type" value="Genomic_DNA"/>
</dbReference>
<evidence type="ECO:0000313" key="2">
    <source>
        <dbReference type="EMBL" id="AVK05337.1"/>
    </source>
</evidence>
<reference evidence="2 3" key="1">
    <citation type="submission" date="2018-02" db="EMBL/GenBank/DDBJ databases">
        <title>FDA/CDC Antimicrobial Resistant Isolate Bank Genome Sequencing.</title>
        <authorList>
            <person name="Benahmed F.H."/>
            <person name="Lutgring J.D."/>
            <person name="Yoo B."/>
            <person name="Machado M."/>
            <person name="Brown A."/>
            <person name="McAllister G."/>
            <person name="Perry A."/>
            <person name="Halpin A.L."/>
            <person name="Vavikolanu K."/>
            <person name="Ott S."/>
            <person name="Zhao X."/>
            <person name="Tallon L.J."/>
            <person name="Sadzewicz L."/>
            <person name="Aluvathingal J."/>
            <person name="Nadendla S."/>
            <person name="Voskania-kordi A."/>
            <person name="Simonyan V."/>
            <person name="Patel J."/>
            <person name="Shawar R.M."/>
        </authorList>
    </citation>
    <scope>NUCLEOTIDE SEQUENCE [LARGE SCALE GENOMIC DNA]</scope>
    <source>
        <strain evidence="2 3">AR_0356</strain>
    </source>
</reference>
<evidence type="ECO:0000313" key="3">
    <source>
        <dbReference type="Proteomes" id="UP000238390"/>
    </source>
</evidence>
<protein>
    <recommendedName>
        <fullName evidence="4">Ligase</fullName>
    </recommendedName>
</protein>
<gene>
    <name evidence="2" type="ORF">CSB93_4354</name>
</gene>
<accession>A0A2R3IUN6</accession>
<feature type="compositionally biased region" description="Basic and acidic residues" evidence="1">
    <location>
        <begin position="1"/>
        <end position="11"/>
    </location>
</feature>
<sequence length="58" mass="5851">MGLRGRPDRPHIPLRVSAGIKGFTGGTGGAPWRRATAKANPGGAPGSAADSPRSRADD</sequence>
<keyword evidence="3" id="KW-1185">Reference proteome</keyword>
<dbReference type="AlphaFoldDB" id="A0A2R3IUN6"/>